<name>A0ABY7TYU5_9SPHN</name>
<dbReference type="Pfam" id="PF02951">
    <property type="entry name" value="GSH-S_N"/>
    <property type="match status" value="1"/>
</dbReference>
<sequence>MSLRVAVQMDPLPSINVAGDSTFALMLSAQARGHSLWYYDVGTLAWESTPDGTGDSGGRVSAWAAPVIVHRPTAGESHYKLGEFANIDLGADIDVVLMRQDPPFDLGYITGAHILEKLKGQTLVVNDPEQVRNAPEKVFVLDFAQFMPPTLVARRIEDVRGFQKRMVERGFGGDLVIKPLHGNGGKAVFRVPAGGDNLGALIEVFTQMWKEPFMVQPFLPDVSKGDKRIVLVDGEVAGAINRKPGEGEFRSNLAVGGSAEATELTEREAEICRVLGPELRARGLVFVGIDVIGGQWLTEINVTSPTGIVAIDRFNNSDTGAMIWAAIERRHKDMLAA</sequence>
<evidence type="ECO:0000256" key="8">
    <source>
        <dbReference type="ARBA" id="ARBA00022842"/>
    </source>
</evidence>
<evidence type="ECO:0000256" key="5">
    <source>
        <dbReference type="ARBA" id="ARBA00022723"/>
    </source>
</evidence>
<dbReference type="Gene3D" id="3.40.50.20">
    <property type="match status" value="1"/>
</dbReference>
<dbReference type="GO" id="GO:0004363">
    <property type="term" value="F:glutathione synthase activity"/>
    <property type="evidence" value="ECO:0007669"/>
    <property type="project" value="UniProtKB-EC"/>
</dbReference>
<proteinExistence type="inferred from homology"/>
<keyword evidence="8" id="KW-0460">Magnesium</keyword>
<keyword evidence="4 10" id="KW-0317">Glutathione biosynthesis</keyword>
<dbReference type="SUPFAM" id="SSF56059">
    <property type="entry name" value="Glutathione synthetase ATP-binding domain-like"/>
    <property type="match status" value="1"/>
</dbReference>
<organism evidence="12 13">
    <name type="scientific">Novosphingobium humi</name>
    <dbReference type="NCBI Taxonomy" id="2282397"/>
    <lineage>
        <taxon>Bacteria</taxon>
        <taxon>Pseudomonadati</taxon>
        <taxon>Pseudomonadota</taxon>
        <taxon>Alphaproteobacteria</taxon>
        <taxon>Sphingomonadales</taxon>
        <taxon>Sphingomonadaceae</taxon>
        <taxon>Novosphingobium</taxon>
    </lineage>
</organism>
<evidence type="ECO:0000256" key="4">
    <source>
        <dbReference type="ARBA" id="ARBA00022684"/>
    </source>
</evidence>
<keyword evidence="7 10" id="KW-0067">ATP-binding</keyword>
<reference evidence="12 13" key="1">
    <citation type="submission" date="2023-02" db="EMBL/GenBank/DDBJ databases">
        <title>Genome sequence of Novosphingobium humi KACC 19094.</title>
        <authorList>
            <person name="Kim S."/>
            <person name="Heo J."/>
            <person name="Kwon S.-W."/>
        </authorList>
    </citation>
    <scope>NUCLEOTIDE SEQUENCE [LARGE SCALE GENOMIC DNA]</scope>
    <source>
        <strain evidence="12 13">KACC 19094</strain>
    </source>
</reference>
<dbReference type="NCBIfam" id="TIGR01380">
    <property type="entry name" value="glut_syn"/>
    <property type="match status" value="1"/>
</dbReference>
<comment type="pathway">
    <text evidence="10">Sulfur metabolism; glutathione biosynthesis; glutathione from L-cysteine and L-glutamate: step 2/2.</text>
</comment>
<keyword evidence="3 10" id="KW-0436">Ligase</keyword>
<dbReference type="PROSITE" id="PS50975">
    <property type="entry name" value="ATP_GRASP"/>
    <property type="match status" value="1"/>
</dbReference>
<evidence type="ECO:0000313" key="12">
    <source>
        <dbReference type="EMBL" id="WCT78454.1"/>
    </source>
</evidence>
<protein>
    <recommendedName>
        <fullName evidence="10">Glutathione synthetase</fullName>
        <ecNumber evidence="10">6.3.2.3</ecNumber>
    </recommendedName>
    <alternativeName>
        <fullName evidence="10">GSH synthetase</fullName>
        <shortName evidence="10">GSH-S</shortName>
        <shortName evidence="10">GSHase</shortName>
    </alternativeName>
    <alternativeName>
        <fullName evidence="10">Glutathione synthase</fullName>
    </alternativeName>
</protein>
<evidence type="ECO:0000256" key="9">
    <source>
        <dbReference type="ARBA" id="ARBA00023211"/>
    </source>
</evidence>
<dbReference type="InterPro" id="IPR011761">
    <property type="entry name" value="ATP-grasp"/>
</dbReference>
<keyword evidence="6 10" id="KW-0547">Nucleotide-binding</keyword>
<feature type="domain" description="ATP-grasp" evidence="11">
    <location>
        <begin position="137"/>
        <end position="328"/>
    </location>
</feature>
<dbReference type="Gene3D" id="3.30.470.20">
    <property type="entry name" value="ATP-grasp fold, B domain"/>
    <property type="match status" value="1"/>
</dbReference>
<dbReference type="SUPFAM" id="SSF52440">
    <property type="entry name" value="PreATP-grasp domain"/>
    <property type="match status" value="1"/>
</dbReference>
<comment type="cofactor">
    <cofactor evidence="1">
        <name>Mn(2+)</name>
        <dbReference type="ChEBI" id="CHEBI:29035"/>
    </cofactor>
</comment>
<keyword evidence="13" id="KW-1185">Reference proteome</keyword>
<dbReference type="InterPro" id="IPR016185">
    <property type="entry name" value="PreATP-grasp_dom_sf"/>
</dbReference>
<dbReference type="InterPro" id="IPR006284">
    <property type="entry name" value="Glut_synth_pro"/>
</dbReference>
<dbReference type="Pfam" id="PF02955">
    <property type="entry name" value="GSH-S_ATP"/>
    <property type="match status" value="1"/>
</dbReference>
<evidence type="ECO:0000256" key="7">
    <source>
        <dbReference type="ARBA" id="ARBA00022840"/>
    </source>
</evidence>
<comment type="cofactor">
    <cofactor evidence="2">
        <name>Mg(2+)</name>
        <dbReference type="ChEBI" id="CHEBI:18420"/>
    </cofactor>
</comment>
<dbReference type="Gene3D" id="3.30.1490.20">
    <property type="entry name" value="ATP-grasp fold, A domain"/>
    <property type="match status" value="1"/>
</dbReference>
<accession>A0ABY7TYU5</accession>
<evidence type="ECO:0000259" key="11">
    <source>
        <dbReference type="PROSITE" id="PS50975"/>
    </source>
</evidence>
<comment type="similarity">
    <text evidence="10">Belongs to the prokaryotic GSH synthase family.</text>
</comment>
<dbReference type="InterPro" id="IPR004215">
    <property type="entry name" value="GSHS_N"/>
</dbReference>
<keyword evidence="9" id="KW-0464">Manganese</keyword>
<evidence type="ECO:0000256" key="2">
    <source>
        <dbReference type="ARBA" id="ARBA00001946"/>
    </source>
</evidence>
<evidence type="ECO:0000256" key="6">
    <source>
        <dbReference type="ARBA" id="ARBA00022741"/>
    </source>
</evidence>
<evidence type="ECO:0000256" key="10">
    <source>
        <dbReference type="HAMAP-Rule" id="MF_00162"/>
    </source>
</evidence>
<evidence type="ECO:0000313" key="13">
    <source>
        <dbReference type="Proteomes" id="UP001218231"/>
    </source>
</evidence>
<dbReference type="HAMAP" id="MF_00162">
    <property type="entry name" value="GSH_S"/>
    <property type="match status" value="1"/>
</dbReference>
<comment type="catalytic activity">
    <reaction evidence="10">
        <text>gamma-L-glutamyl-L-cysteine + glycine + ATP = glutathione + ADP + phosphate + H(+)</text>
        <dbReference type="Rhea" id="RHEA:13557"/>
        <dbReference type="ChEBI" id="CHEBI:15378"/>
        <dbReference type="ChEBI" id="CHEBI:30616"/>
        <dbReference type="ChEBI" id="CHEBI:43474"/>
        <dbReference type="ChEBI" id="CHEBI:57305"/>
        <dbReference type="ChEBI" id="CHEBI:57925"/>
        <dbReference type="ChEBI" id="CHEBI:58173"/>
        <dbReference type="ChEBI" id="CHEBI:456216"/>
        <dbReference type="EC" id="6.3.2.3"/>
    </reaction>
</comment>
<dbReference type="Proteomes" id="UP001218231">
    <property type="component" value="Chromosome"/>
</dbReference>
<dbReference type="PANTHER" id="PTHR21621">
    <property type="entry name" value="RIBOSOMAL PROTEIN S6 MODIFICATION PROTEIN"/>
    <property type="match status" value="1"/>
</dbReference>
<dbReference type="InterPro" id="IPR013815">
    <property type="entry name" value="ATP_grasp_subdomain_1"/>
</dbReference>
<dbReference type="EMBL" id="CP117417">
    <property type="protein sequence ID" value="WCT78454.1"/>
    <property type="molecule type" value="Genomic_DNA"/>
</dbReference>
<evidence type="ECO:0000256" key="3">
    <source>
        <dbReference type="ARBA" id="ARBA00022598"/>
    </source>
</evidence>
<keyword evidence="5" id="KW-0479">Metal-binding</keyword>
<gene>
    <name evidence="10 12" type="primary">gshB</name>
    <name evidence="12" type="ORF">PQ457_05665</name>
</gene>
<dbReference type="RefSeq" id="WP_273618771.1">
    <property type="nucleotide sequence ID" value="NZ_CP117417.1"/>
</dbReference>
<dbReference type="NCBIfam" id="NF003573">
    <property type="entry name" value="PRK05246.1"/>
    <property type="match status" value="1"/>
</dbReference>
<dbReference type="EC" id="6.3.2.3" evidence="10"/>
<dbReference type="InterPro" id="IPR004218">
    <property type="entry name" value="GSHS_ATP-bd"/>
</dbReference>
<evidence type="ECO:0000256" key="1">
    <source>
        <dbReference type="ARBA" id="ARBA00001936"/>
    </source>
</evidence>
<dbReference type="PANTHER" id="PTHR21621:SF4">
    <property type="entry name" value="GLUTATHIONE SYNTHETASE"/>
    <property type="match status" value="1"/>
</dbReference>